<evidence type="ECO:0000313" key="4">
    <source>
        <dbReference type="EMBL" id="SHI72451.1"/>
    </source>
</evidence>
<dbReference type="PANTHER" id="PTHR43308:SF5">
    <property type="entry name" value="S-LAYER PROTEIN _ PEPTIDOGLYCAN ENDO-BETA-N-ACETYLGLUCOSAMINIDASE"/>
    <property type="match status" value="1"/>
</dbReference>
<dbReference type="Proteomes" id="UP000184536">
    <property type="component" value="Unassembled WGS sequence"/>
</dbReference>
<feature type="domain" description="SLH" evidence="3">
    <location>
        <begin position="215"/>
        <end position="278"/>
    </location>
</feature>
<dbReference type="PANTHER" id="PTHR43308">
    <property type="entry name" value="OUTER MEMBRANE PROTEIN ALPHA-RELATED"/>
    <property type="match status" value="1"/>
</dbReference>
<evidence type="ECO:0000313" key="5">
    <source>
        <dbReference type="Proteomes" id="UP000184536"/>
    </source>
</evidence>
<accession>A0A1M6DH34</accession>
<dbReference type="InterPro" id="IPR001119">
    <property type="entry name" value="SLH_dom"/>
</dbReference>
<organism evidence="4 5">
    <name type="scientific">Geosporobacter subterraneus DSM 17957</name>
    <dbReference type="NCBI Taxonomy" id="1121919"/>
    <lineage>
        <taxon>Bacteria</taxon>
        <taxon>Bacillati</taxon>
        <taxon>Bacillota</taxon>
        <taxon>Clostridia</taxon>
        <taxon>Peptostreptococcales</taxon>
        <taxon>Thermotaleaceae</taxon>
        <taxon>Geosporobacter</taxon>
    </lineage>
</organism>
<reference evidence="5" key="1">
    <citation type="submission" date="2016-11" db="EMBL/GenBank/DDBJ databases">
        <authorList>
            <person name="Varghese N."/>
            <person name="Submissions S."/>
        </authorList>
    </citation>
    <scope>NUCLEOTIDE SEQUENCE [LARGE SCALE GENOMIC DNA]</scope>
    <source>
        <strain evidence="5">DSM 17957</strain>
    </source>
</reference>
<proteinExistence type="predicted"/>
<dbReference type="AlphaFoldDB" id="A0A1M6DH34"/>
<feature type="domain" description="SLH" evidence="3">
    <location>
        <begin position="336"/>
        <end position="399"/>
    </location>
</feature>
<dbReference type="InterPro" id="IPR051465">
    <property type="entry name" value="Cell_Envelope_Struct_Comp"/>
</dbReference>
<evidence type="ECO:0000256" key="2">
    <source>
        <dbReference type="SAM" id="MobiDB-lite"/>
    </source>
</evidence>
<dbReference type="Pfam" id="PF00395">
    <property type="entry name" value="SLH"/>
    <property type="match status" value="3"/>
</dbReference>
<dbReference type="EMBL" id="FQZV01000006">
    <property type="protein sequence ID" value="SHI72451.1"/>
    <property type="molecule type" value="Genomic_DNA"/>
</dbReference>
<sequence length="411" mass="46958">MQFFIIVLIVGFFANDFIEATYATMTQNNPNVIITINSSGQVQPPEGDLFGSVLWYPGRAENGIIRIRNDFKRMKITNMAIDVDMRKTRDGYDPDRVYNSFIDHMWLTVKKGKLTIFDKDIIDSKTFRDLLYTAGNRQQAGVTLADSDQFYIDKNDYVDLKYTLLMDEDSGNELQSLSSKVSFLINVNELSVPADPSDPDDPVDPRDPEEPLEEEPIEIIPDIAGHWAHDCIVTLLKHGIIKGYPDNRIRPNRPITRAEAAVLIGRALELDEQNKLFSSYIDYIPGWAKGYIIAVSEKEIFKGYPLKRFKANKNISRQEMVTVLIRGFKKELIDEELTFTDKDEIGEWALEFVKAGVHHEILAGYPDKSFKPKNDITRAEAFTIICKLLGLHDEHTDKVFEERESIIVPES</sequence>
<evidence type="ECO:0000259" key="3">
    <source>
        <dbReference type="PROSITE" id="PS51272"/>
    </source>
</evidence>
<name>A0A1M6DH34_9FIRM</name>
<feature type="region of interest" description="Disordered" evidence="2">
    <location>
        <begin position="191"/>
        <end position="212"/>
    </location>
</feature>
<keyword evidence="5" id="KW-1185">Reference proteome</keyword>
<protein>
    <submittedName>
        <fullName evidence="4">S-layer homology domain-containing protein</fullName>
    </submittedName>
</protein>
<gene>
    <name evidence="4" type="ORF">SAMN02745975_00449</name>
</gene>
<dbReference type="PROSITE" id="PS51272">
    <property type="entry name" value="SLH"/>
    <property type="match status" value="3"/>
</dbReference>
<dbReference type="STRING" id="1121919.SAMN02745975_00449"/>
<keyword evidence="1" id="KW-0677">Repeat</keyword>
<evidence type="ECO:0000256" key="1">
    <source>
        <dbReference type="ARBA" id="ARBA00022737"/>
    </source>
</evidence>
<feature type="domain" description="SLH" evidence="3">
    <location>
        <begin position="279"/>
        <end position="335"/>
    </location>
</feature>